<keyword evidence="4" id="KW-1185">Reference proteome</keyword>
<evidence type="ECO:0000313" key="3">
    <source>
        <dbReference type="EMBL" id="GFM37908.1"/>
    </source>
</evidence>
<comment type="similarity">
    <text evidence="1">Belongs to the metallophosphoesterase superfamily. YfcE family.</text>
</comment>
<evidence type="ECO:0000313" key="4">
    <source>
        <dbReference type="Proteomes" id="UP000503820"/>
    </source>
</evidence>
<dbReference type="InterPro" id="IPR011152">
    <property type="entry name" value="Pesterase_MJ0912"/>
</dbReference>
<dbReference type="InterPro" id="IPR029052">
    <property type="entry name" value="Metallo-depent_PP-like"/>
</dbReference>
<dbReference type="InterPro" id="IPR024654">
    <property type="entry name" value="Calcineurin-like_PHP_lpxH"/>
</dbReference>
<dbReference type="InterPro" id="IPR050126">
    <property type="entry name" value="Ap4A_hydrolase"/>
</dbReference>
<name>A0A7J0BW43_9BACT</name>
<organism evidence="3 4">
    <name type="scientific">Desulfovibrio psychrotolerans</name>
    <dbReference type="NCBI Taxonomy" id="415242"/>
    <lineage>
        <taxon>Bacteria</taxon>
        <taxon>Pseudomonadati</taxon>
        <taxon>Thermodesulfobacteriota</taxon>
        <taxon>Desulfovibrionia</taxon>
        <taxon>Desulfovibrionales</taxon>
        <taxon>Desulfovibrionaceae</taxon>
        <taxon>Desulfovibrio</taxon>
    </lineage>
</organism>
<dbReference type="SUPFAM" id="SSF56300">
    <property type="entry name" value="Metallo-dependent phosphatases"/>
    <property type="match status" value="1"/>
</dbReference>
<dbReference type="CDD" id="cd00838">
    <property type="entry name" value="MPP_superfamily"/>
    <property type="match status" value="1"/>
</dbReference>
<dbReference type="Proteomes" id="UP000503820">
    <property type="component" value="Unassembled WGS sequence"/>
</dbReference>
<dbReference type="EMBL" id="BLVP01000010">
    <property type="protein sequence ID" value="GFM37908.1"/>
    <property type="molecule type" value="Genomic_DNA"/>
</dbReference>
<sequence>MRIAVLSDIHANLEAFASVLADMDSLASPPEEIISLGDVVGYGPDPEACIRLLRERGILSVAGNHELGVARSDCRRWFNSQSREALNRTCKLVGDETVDFIKTLPMTLQRHNALFVHGLPPDSALKYLYEVDEGQFGDLFGSFAEPVAFIGHTHELELVAWDGTAVRREPLREGVRTLDTAMRYLVNIGAVGQPRDGDPRAKYVLWDTHTRGLAVRFVEYDVETTISKFAAAGMPQRYADRLRGR</sequence>
<dbReference type="PIRSF" id="PIRSF000883">
    <property type="entry name" value="Pesterase_MJ0912"/>
    <property type="match status" value="1"/>
</dbReference>
<feature type="domain" description="Calcineurin-like phosphoesterase" evidence="2">
    <location>
        <begin position="1"/>
        <end position="210"/>
    </location>
</feature>
<proteinExistence type="inferred from homology"/>
<protein>
    <submittedName>
        <fullName evidence="3">Serine/threonine protein phosphatase</fullName>
    </submittedName>
</protein>
<dbReference type="AlphaFoldDB" id="A0A7J0BW43"/>
<evidence type="ECO:0000256" key="1">
    <source>
        <dbReference type="ARBA" id="ARBA00008950"/>
    </source>
</evidence>
<dbReference type="Gene3D" id="3.60.21.10">
    <property type="match status" value="1"/>
</dbReference>
<reference evidence="3 4" key="1">
    <citation type="submission" date="2020-05" db="EMBL/GenBank/DDBJ databases">
        <title>Draft genome sequence of Desulfovibrio psychrotolerans JS1T.</title>
        <authorList>
            <person name="Ueno A."/>
            <person name="Tamazawa S."/>
            <person name="Tamamura S."/>
            <person name="Murakami T."/>
            <person name="Kiyama T."/>
            <person name="Inomata H."/>
            <person name="Amano Y."/>
            <person name="Miyakawa K."/>
            <person name="Tamaki H."/>
            <person name="Naganuma T."/>
            <person name="Kaneko K."/>
        </authorList>
    </citation>
    <scope>NUCLEOTIDE SEQUENCE [LARGE SCALE GENOMIC DNA]</scope>
    <source>
        <strain evidence="3 4">JS1</strain>
    </source>
</reference>
<accession>A0A7J0BW43</accession>
<dbReference type="GO" id="GO:0005737">
    <property type="term" value="C:cytoplasm"/>
    <property type="evidence" value="ECO:0007669"/>
    <property type="project" value="TreeGrafter"/>
</dbReference>
<dbReference type="Pfam" id="PF12850">
    <property type="entry name" value="Metallophos_2"/>
    <property type="match status" value="1"/>
</dbReference>
<evidence type="ECO:0000259" key="2">
    <source>
        <dbReference type="Pfam" id="PF12850"/>
    </source>
</evidence>
<dbReference type="RefSeq" id="WP_174410525.1">
    <property type="nucleotide sequence ID" value="NZ_BLVP01000010.1"/>
</dbReference>
<comment type="caution">
    <text evidence="3">The sequence shown here is derived from an EMBL/GenBank/DDBJ whole genome shotgun (WGS) entry which is preliminary data.</text>
</comment>
<dbReference type="PANTHER" id="PTHR42850:SF2">
    <property type="entry name" value="BLL5683 PROTEIN"/>
    <property type="match status" value="1"/>
</dbReference>
<gene>
    <name evidence="3" type="ORF">DSM19430T_25920</name>
</gene>
<dbReference type="GO" id="GO:0016791">
    <property type="term" value="F:phosphatase activity"/>
    <property type="evidence" value="ECO:0007669"/>
    <property type="project" value="TreeGrafter"/>
</dbReference>
<dbReference type="PANTHER" id="PTHR42850">
    <property type="entry name" value="METALLOPHOSPHOESTERASE"/>
    <property type="match status" value="1"/>
</dbReference>